<dbReference type="InterPro" id="IPR007206">
    <property type="entry name" value="Protein_HGH1_C"/>
</dbReference>
<evidence type="ECO:0000256" key="3">
    <source>
        <dbReference type="SAM" id="MobiDB-lite"/>
    </source>
</evidence>
<dbReference type="Pfam" id="PF04064">
    <property type="entry name" value="DUF384"/>
    <property type="match status" value="1"/>
</dbReference>
<dbReference type="Pfam" id="PF04063">
    <property type="entry name" value="DUF383"/>
    <property type="match status" value="1"/>
</dbReference>
<feature type="domain" description="Protein HGH1 N-terminal" evidence="4">
    <location>
        <begin position="51"/>
        <end position="203"/>
    </location>
</feature>
<organism evidence="6">
    <name type="scientific">Echinostoma caproni</name>
    <dbReference type="NCBI Taxonomy" id="27848"/>
    <lineage>
        <taxon>Eukaryota</taxon>
        <taxon>Metazoa</taxon>
        <taxon>Spiralia</taxon>
        <taxon>Lophotrochozoa</taxon>
        <taxon>Platyhelminthes</taxon>
        <taxon>Trematoda</taxon>
        <taxon>Digenea</taxon>
        <taxon>Plagiorchiida</taxon>
        <taxon>Echinostomata</taxon>
        <taxon>Echinostomatoidea</taxon>
        <taxon>Echinostomatidae</taxon>
        <taxon>Echinostoma</taxon>
    </lineage>
</organism>
<feature type="region of interest" description="Disordered" evidence="3">
    <location>
        <begin position="181"/>
        <end position="205"/>
    </location>
</feature>
<dbReference type="AlphaFoldDB" id="A0A183BGN8"/>
<evidence type="ECO:0000259" key="4">
    <source>
        <dbReference type="Pfam" id="PF04063"/>
    </source>
</evidence>
<protein>
    <recommendedName>
        <fullName evidence="2">Protein HGH1 homolog</fullName>
    </recommendedName>
</protein>
<comment type="similarity">
    <text evidence="1">Belongs to the HGH1 family.</text>
</comment>
<dbReference type="InterPro" id="IPR007205">
    <property type="entry name" value="Protein_HGH1_N"/>
</dbReference>
<sequence length="323" mass="36829">LDTVQLVLKCLINLCSTTARNQLLFDTFEKDQARSDFVKQIANLWLSCPNADEEISRLALSLLCNLTRDPCWSSMAIQEDPKTLLDCIFRTDEMLTSSLPFLLNLTSQREIRKRISITAQSRTHLISLLLSPTVGVNQALLVTGILKNCFFDDDYHLLWLAPQSQLLDGLLRPLCGPQDDIDDEDRQKLPPGLRQVAGSKQAKRTESNDLKQTICEALLQLCATSEGRTRLRDCGTYFVLRELHKFENSKLSDRDEDVDTNKASDRSRTNEIVYHIEQVVDQLICKEEERDRYSVENSLRNIDVDAETSAKLDRAKQEFISTC</sequence>
<dbReference type="PANTHER" id="PTHR13387">
    <property type="entry name" value="PROTEIN HGH1 HOMOLOG"/>
    <property type="match status" value="1"/>
</dbReference>
<dbReference type="Gene3D" id="1.25.10.10">
    <property type="entry name" value="Leucine-rich Repeat Variant"/>
    <property type="match status" value="1"/>
</dbReference>
<dbReference type="SUPFAM" id="SSF48371">
    <property type="entry name" value="ARM repeat"/>
    <property type="match status" value="1"/>
</dbReference>
<name>A0A183BGN8_9TREM</name>
<dbReference type="PANTHER" id="PTHR13387:SF9">
    <property type="entry name" value="PROTEIN HGH1 HOMOLOG"/>
    <property type="match status" value="1"/>
</dbReference>
<dbReference type="InterPro" id="IPR011989">
    <property type="entry name" value="ARM-like"/>
</dbReference>
<evidence type="ECO:0000313" key="6">
    <source>
        <dbReference type="WBParaSite" id="ECPE_0001842301-mRNA-1"/>
    </source>
</evidence>
<evidence type="ECO:0000256" key="2">
    <source>
        <dbReference type="ARBA" id="ARBA00014076"/>
    </source>
</evidence>
<dbReference type="InterPro" id="IPR039717">
    <property type="entry name" value="Hgh1"/>
</dbReference>
<evidence type="ECO:0000256" key="1">
    <source>
        <dbReference type="ARBA" id="ARBA00006712"/>
    </source>
</evidence>
<accession>A0A183BGN8</accession>
<feature type="domain" description="Protein HGH1 C-terminal" evidence="5">
    <location>
        <begin position="217"/>
        <end position="290"/>
    </location>
</feature>
<proteinExistence type="inferred from homology"/>
<dbReference type="WBParaSite" id="ECPE_0001842301-mRNA-1">
    <property type="protein sequence ID" value="ECPE_0001842301-mRNA-1"/>
    <property type="gene ID" value="ECPE_0001842301"/>
</dbReference>
<dbReference type="InterPro" id="IPR016024">
    <property type="entry name" value="ARM-type_fold"/>
</dbReference>
<evidence type="ECO:0000259" key="5">
    <source>
        <dbReference type="Pfam" id="PF04064"/>
    </source>
</evidence>
<reference evidence="6" key="1">
    <citation type="submission" date="2016-06" db="UniProtKB">
        <authorList>
            <consortium name="WormBaseParasite"/>
        </authorList>
    </citation>
    <scope>IDENTIFICATION</scope>
</reference>